<reference evidence="2 3" key="1">
    <citation type="submission" date="2017-01" db="EMBL/GenBank/DDBJ databases">
        <title>Draft sequence of Acidihalobacter ferrooxidans strain DSM 14175 (strain V8).</title>
        <authorList>
            <person name="Khaleque H.N."/>
            <person name="Ramsay J.P."/>
            <person name="Murphy R.J.T."/>
            <person name="Kaksonen A.H."/>
            <person name="Boxall N.J."/>
            <person name="Watkin E.L.J."/>
        </authorList>
    </citation>
    <scope>NUCLEOTIDE SEQUENCE [LARGE SCALE GENOMIC DNA]</scope>
    <source>
        <strain evidence="2 3">V8</strain>
    </source>
</reference>
<proteinExistence type="predicted"/>
<dbReference type="Proteomes" id="UP000243807">
    <property type="component" value="Chromosome"/>
</dbReference>
<dbReference type="EMBL" id="CP019434">
    <property type="protein sequence ID" value="APZ43885.1"/>
    <property type="molecule type" value="Genomic_DNA"/>
</dbReference>
<dbReference type="KEGG" id="afy:BW247_12945"/>
<dbReference type="AlphaFoldDB" id="A0A1P8UJ64"/>
<feature type="chain" id="PRO_5011958712" evidence="1">
    <location>
        <begin position="27"/>
        <end position="61"/>
    </location>
</feature>
<keyword evidence="3" id="KW-1185">Reference proteome</keyword>
<feature type="signal peptide" evidence="1">
    <location>
        <begin position="1"/>
        <end position="26"/>
    </location>
</feature>
<name>A0A1P8UJ64_9GAMM</name>
<evidence type="ECO:0000313" key="2">
    <source>
        <dbReference type="EMBL" id="APZ43885.1"/>
    </source>
</evidence>
<evidence type="ECO:0000256" key="1">
    <source>
        <dbReference type="SAM" id="SignalP"/>
    </source>
</evidence>
<accession>A0A1P8UJ64</accession>
<keyword evidence="1" id="KW-0732">Signal</keyword>
<protein>
    <submittedName>
        <fullName evidence="2">Uncharacterized protein</fullName>
    </submittedName>
</protein>
<evidence type="ECO:0000313" key="3">
    <source>
        <dbReference type="Proteomes" id="UP000243807"/>
    </source>
</evidence>
<gene>
    <name evidence="2" type="ORF">BW247_12945</name>
</gene>
<organism evidence="2 3">
    <name type="scientific">Acidihalobacter ferrooxydans</name>
    <dbReference type="NCBI Taxonomy" id="1765967"/>
    <lineage>
        <taxon>Bacteria</taxon>
        <taxon>Pseudomonadati</taxon>
        <taxon>Pseudomonadota</taxon>
        <taxon>Gammaproteobacteria</taxon>
        <taxon>Chromatiales</taxon>
        <taxon>Ectothiorhodospiraceae</taxon>
        <taxon>Acidihalobacter</taxon>
    </lineage>
</organism>
<sequence>MQAPLATKARAMATLSGAILAVVLFADVTEVAVSPDADAGENMPMDMASSTAACTASRLEL</sequence>